<feature type="compositionally biased region" description="Polar residues" evidence="1">
    <location>
        <begin position="287"/>
        <end position="302"/>
    </location>
</feature>
<dbReference type="Proteomes" id="UP000475249">
    <property type="component" value="Unassembled WGS sequence"/>
</dbReference>
<sequence length="367" mass="40069">MTTDYAGNYIYENSTLQFFNHSEGYITPNGLGGYDYVYRFKDHLDNTRLSYTDANNDGNIATSEIIKETNYYPFGLSHKGYNGNVSSYGNSVAKKYMFGGKEYQDEHDLKWYDITARNYDPALGRWMNLDPLAEQMRRHSPYNYAFDNPVYFIDPDGMAPQGCCPDPRPQIEFMVNAVRWFFGLDPIKVEGSGSDSSSSNGYTFVTEDGQPSGDPSTVTKTDGIVQEVDVTGLEAVTIVAGGKKGGKGDGMTTAKNTSKKNAASSFSDGADRASDASNSADAIDASGGNSMESANKSEPDTTMTITTYGVGESGINDLGSPYVYEIPDTRDTTVSKDQVKNVNNSINTQNEKTKKKVDEILIGNGNN</sequence>
<accession>A0A6L9EDX0</accession>
<dbReference type="EMBL" id="WXYO01000006">
    <property type="protein sequence ID" value="NAS12900.1"/>
    <property type="molecule type" value="Genomic_DNA"/>
</dbReference>
<evidence type="ECO:0008006" key="4">
    <source>
        <dbReference type="Google" id="ProtNLM"/>
    </source>
</evidence>
<dbReference type="AlphaFoldDB" id="A0A6L9EDX0"/>
<dbReference type="RefSeq" id="WP_161435952.1">
    <property type="nucleotide sequence ID" value="NZ_WXYO01000006.1"/>
</dbReference>
<proteinExistence type="predicted"/>
<dbReference type="NCBIfam" id="TIGR03696">
    <property type="entry name" value="Rhs_assc_core"/>
    <property type="match status" value="1"/>
</dbReference>
<dbReference type="PANTHER" id="PTHR32305:SF15">
    <property type="entry name" value="PROTEIN RHSA-RELATED"/>
    <property type="match status" value="1"/>
</dbReference>
<name>A0A6L9EDX0_9FLAO</name>
<evidence type="ECO:0000256" key="1">
    <source>
        <dbReference type="SAM" id="MobiDB-lite"/>
    </source>
</evidence>
<protein>
    <recommendedName>
        <fullName evidence="4">RHS repeat-associated core domain-containing protein</fullName>
    </recommendedName>
</protein>
<dbReference type="PANTHER" id="PTHR32305">
    <property type="match status" value="1"/>
</dbReference>
<feature type="compositionally biased region" description="Low complexity" evidence="1">
    <location>
        <begin position="275"/>
        <end position="286"/>
    </location>
</feature>
<dbReference type="InterPro" id="IPR022385">
    <property type="entry name" value="Rhs_assc_core"/>
</dbReference>
<feature type="compositionally biased region" description="Low complexity" evidence="1">
    <location>
        <begin position="191"/>
        <end position="201"/>
    </location>
</feature>
<evidence type="ECO:0000313" key="3">
    <source>
        <dbReference type="Proteomes" id="UP000475249"/>
    </source>
</evidence>
<dbReference type="InterPro" id="IPR050708">
    <property type="entry name" value="T6SS_VgrG/RHS"/>
</dbReference>
<gene>
    <name evidence="2" type="ORF">GTQ38_12855</name>
</gene>
<dbReference type="Gene3D" id="2.180.10.10">
    <property type="entry name" value="RHS repeat-associated core"/>
    <property type="match status" value="1"/>
</dbReference>
<feature type="region of interest" description="Disordered" evidence="1">
    <location>
        <begin position="191"/>
        <end position="221"/>
    </location>
</feature>
<feature type="region of interest" description="Disordered" evidence="1">
    <location>
        <begin position="241"/>
        <end position="302"/>
    </location>
</feature>
<keyword evidence="3" id="KW-1185">Reference proteome</keyword>
<organism evidence="2 3">
    <name type="scientific">Poritiphilus flavus</name>
    <dbReference type="NCBI Taxonomy" id="2697053"/>
    <lineage>
        <taxon>Bacteria</taxon>
        <taxon>Pseudomonadati</taxon>
        <taxon>Bacteroidota</taxon>
        <taxon>Flavobacteriia</taxon>
        <taxon>Flavobacteriales</taxon>
        <taxon>Flavobacteriaceae</taxon>
        <taxon>Poritiphilus</taxon>
    </lineage>
</organism>
<evidence type="ECO:0000313" key="2">
    <source>
        <dbReference type="EMBL" id="NAS12900.1"/>
    </source>
</evidence>
<comment type="caution">
    <text evidence="2">The sequence shown here is derived from an EMBL/GenBank/DDBJ whole genome shotgun (WGS) entry which is preliminary data.</text>
</comment>
<reference evidence="2 3" key="1">
    <citation type="submission" date="2020-01" db="EMBL/GenBank/DDBJ databases">
        <title>Bacteria diversity of Porities sp.</title>
        <authorList>
            <person name="Wang G."/>
        </authorList>
    </citation>
    <scope>NUCLEOTIDE SEQUENCE [LARGE SCALE GENOMIC DNA]</scope>
    <source>
        <strain evidence="2 3">R33</strain>
    </source>
</reference>